<feature type="transmembrane region" description="Helical" evidence="1">
    <location>
        <begin position="424"/>
        <end position="446"/>
    </location>
</feature>
<keyword evidence="1" id="KW-0812">Transmembrane</keyword>
<dbReference type="AlphaFoldDB" id="A0AAN6GG58"/>
<evidence type="ECO:0000256" key="1">
    <source>
        <dbReference type="SAM" id="Phobius"/>
    </source>
</evidence>
<keyword evidence="1" id="KW-0472">Membrane</keyword>
<reference evidence="2" key="1">
    <citation type="journal article" date="2023" name="PhytoFront">
        <title>Draft Genome Resources of Seven Strains of Tilletia horrida, Causal Agent of Kernel Smut of Rice.</title>
        <authorList>
            <person name="Khanal S."/>
            <person name="Antony Babu S."/>
            <person name="Zhou X.G."/>
        </authorList>
    </citation>
    <scope>NUCLEOTIDE SEQUENCE</scope>
    <source>
        <strain evidence="2">TX3</strain>
    </source>
</reference>
<feature type="transmembrane region" description="Helical" evidence="1">
    <location>
        <begin position="148"/>
        <end position="168"/>
    </location>
</feature>
<feature type="transmembrane region" description="Helical" evidence="1">
    <location>
        <begin position="189"/>
        <end position="213"/>
    </location>
</feature>
<feature type="transmembrane region" description="Helical" evidence="1">
    <location>
        <begin position="101"/>
        <end position="128"/>
    </location>
</feature>
<dbReference type="Proteomes" id="UP001176521">
    <property type="component" value="Unassembled WGS sequence"/>
</dbReference>
<feature type="transmembrane region" description="Helical" evidence="1">
    <location>
        <begin position="259"/>
        <end position="285"/>
    </location>
</feature>
<comment type="caution">
    <text evidence="2">The sequence shown here is derived from an EMBL/GenBank/DDBJ whole genome shotgun (WGS) entry which is preliminary data.</text>
</comment>
<proteinExistence type="predicted"/>
<gene>
    <name evidence="2" type="ORF">OC842_002272</name>
</gene>
<organism evidence="2 3">
    <name type="scientific">Tilletia horrida</name>
    <dbReference type="NCBI Taxonomy" id="155126"/>
    <lineage>
        <taxon>Eukaryota</taxon>
        <taxon>Fungi</taxon>
        <taxon>Dikarya</taxon>
        <taxon>Basidiomycota</taxon>
        <taxon>Ustilaginomycotina</taxon>
        <taxon>Exobasidiomycetes</taxon>
        <taxon>Tilletiales</taxon>
        <taxon>Tilletiaceae</taxon>
        <taxon>Tilletia</taxon>
    </lineage>
</organism>
<protein>
    <submittedName>
        <fullName evidence="2">Uncharacterized protein</fullName>
    </submittedName>
</protein>
<dbReference type="EMBL" id="JAPDMQ010000093">
    <property type="protein sequence ID" value="KAK0535565.1"/>
    <property type="molecule type" value="Genomic_DNA"/>
</dbReference>
<evidence type="ECO:0000313" key="2">
    <source>
        <dbReference type="EMBL" id="KAK0535565.1"/>
    </source>
</evidence>
<keyword evidence="1" id="KW-1133">Transmembrane helix</keyword>
<accession>A0AAN6GG58</accession>
<feature type="transmembrane region" description="Helical" evidence="1">
    <location>
        <begin position="59"/>
        <end position="80"/>
    </location>
</feature>
<evidence type="ECO:0000313" key="3">
    <source>
        <dbReference type="Proteomes" id="UP001176521"/>
    </source>
</evidence>
<keyword evidence="3" id="KW-1185">Reference proteome</keyword>
<name>A0AAN6GG58_9BASI</name>
<sequence>MASGSIYDRFHLLPTPPPTSLSRSDSSVRMRLPDLQTVEDARIFVDRLVIYKHNKATNVVSTVFGCIVIVLLLTTLIKKIPHYVHRRMWLLRFVKTPRGTVILPCVNAAASWFIALFLLLNGTCAFVQASASSRQHPVPVQDLPGWFLLQFLPLWTALLVQTWSIAYARVPGSKHYQLSFHPRSARAELSPMVINVIWILAPFVACTIIGVPAGLSGPSFQRMITMRKEWMARFGTADELSDDLLKGIQEIWNEGRNAAYFFAIGMILWSLLATSIGVLHGFLAVKLSRKLQQHLAVLLHLKQSRKAAATLCIEHTTIVTVAQADSLSSEYPSPAHPANIPKLEAANDEHAQVTYLFPSVAARTARHEDLADGSAFRSVLRFFRCQTVVFVLAVIGYGIVALMVGLSIVDAFETAEMEYLERWAFLSSQVLAVLLGVIIIILATFLDRSDAFLALMHGDYQAQKGTINGVASARKSTSTESTLELSSSTRTIFGDATFFSTAAHADSKVF</sequence>
<feature type="transmembrane region" description="Helical" evidence="1">
    <location>
        <begin position="387"/>
        <end position="412"/>
    </location>
</feature>